<evidence type="ECO:0000313" key="2">
    <source>
        <dbReference type="EMBL" id="MFC6080131.1"/>
    </source>
</evidence>
<name>A0ABW1N9Q0_9ACTN</name>
<gene>
    <name evidence="2" type="ORF">ACFP1K_03100</name>
</gene>
<organism evidence="2 3">
    <name type="scientific">Sphaerisporangium aureirubrum</name>
    <dbReference type="NCBI Taxonomy" id="1544736"/>
    <lineage>
        <taxon>Bacteria</taxon>
        <taxon>Bacillati</taxon>
        <taxon>Actinomycetota</taxon>
        <taxon>Actinomycetes</taxon>
        <taxon>Streptosporangiales</taxon>
        <taxon>Streptosporangiaceae</taxon>
        <taxon>Sphaerisporangium</taxon>
    </lineage>
</organism>
<feature type="domain" description="T6SS Phospholipase effector Tle1-like catalytic" evidence="1">
    <location>
        <begin position="3"/>
        <end position="269"/>
    </location>
</feature>
<proteinExistence type="predicted"/>
<comment type="caution">
    <text evidence="2">The sequence shown here is derived from an EMBL/GenBank/DDBJ whole genome shotgun (WGS) entry which is preliminary data.</text>
</comment>
<protein>
    <submittedName>
        <fullName evidence="2">DUF2235 domain-containing protein</fullName>
    </submittedName>
</protein>
<dbReference type="Proteomes" id="UP001596137">
    <property type="component" value="Unassembled WGS sequence"/>
</dbReference>
<dbReference type="PANTHER" id="PTHR33840:SF2">
    <property type="entry name" value="TLE1 PHOSPHOLIPASE DOMAIN-CONTAINING PROTEIN"/>
    <property type="match status" value="1"/>
</dbReference>
<evidence type="ECO:0000259" key="1">
    <source>
        <dbReference type="Pfam" id="PF09994"/>
    </source>
</evidence>
<dbReference type="RefSeq" id="WP_380746894.1">
    <property type="nucleotide sequence ID" value="NZ_JBHSRF010000003.1"/>
</dbReference>
<reference evidence="3" key="1">
    <citation type="journal article" date="2019" name="Int. J. Syst. Evol. Microbiol.">
        <title>The Global Catalogue of Microorganisms (GCM) 10K type strain sequencing project: providing services to taxonomists for standard genome sequencing and annotation.</title>
        <authorList>
            <consortium name="The Broad Institute Genomics Platform"/>
            <consortium name="The Broad Institute Genome Sequencing Center for Infectious Disease"/>
            <person name="Wu L."/>
            <person name="Ma J."/>
        </authorList>
    </citation>
    <scope>NUCLEOTIDE SEQUENCE [LARGE SCALE GENOMIC DNA]</scope>
    <source>
        <strain evidence="3">JCM 30346</strain>
    </source>
</reference>
<dbReference type="PANTHER" id="PTHR33840">
    <property type="match status" value="1"/>
</dbReference>
<dbReference type="EMBL" id="JBHSRF010000003">
    <property type="protein sequence ID" value="MFC6080131.1"/>
    <property type="molecule type" value="Genomic_DNA"/>
</dbReference>
<dbReference type="InterPro" id="IPR018712">
    <property type="entry name" value="Tle1-like_cat"/>
</dbReference>
<accession>A0ABW1N9Q0</accession>
<dbReference type="InterPro" id="IPR029058">
    <property type="entry name" value="AB_hydrolase_fold"/>
</dbReference>
<dbReference type="SUPFAM" id="SSF53474">
    <property type="entry name" value="alpha/beta-Hydrolases"/>
    <property type="match status" value="1"/>
</dbReference>
<sequence>MGKNIVLCLDGTGNEVKAREATNVFKIVELLDLRDPEKQVVYYDPGVGTFTSPRAWTAVARGLSRLGGLALGHGLRQNLGEAYTYLMNAWRPGDKVFVFGFSRGAYTARALCGMLYRVGLLRPGSENLVPYALRVYARRPGKDSDLSLPEGWDRLDRFAEALSVRPRPDSLAFPIDYLGVFDTVKATRFLGRDIRWPYTNKLLNVRVVRHAVSIDEKRRPYEECLISVPEPGKSPQVTETWFAGVHSDVGGGFEDHPELGKVAMRWMVEGATAEGLLVREQRVRSRYTLAESDASGAIHRAGWIWALARYRRRPIPPGARVHASVRTRISAFPEYGRDLPNNVIWDEEAWPSTPAPS</sequence>
<evidence type="ECO:0000313" key="3">
    <source>
        <dbReference type="Proteomes" id="UP001596137"/>
    </source>
</evidence>
<dbReference type="Pfam" id="PF09994">
    <property type="entry name" value="T6SS_Tle1-like_cat"/>
    <property type="match status" value="1"/>
</dbReference>
<keyword evidence="3" id="KW-1185">Reference proteome</keyword>